<dbReference type="InterPro" id="IPR003834">
    <property type="entry name" value="Cyt_c_assmbl_TM_dom"/>
</dbReference>
<evidence type="ECO:0000256" key="3">
    <source>
        <dbReference type="ARBA" id="ARBA00022692"/>
    </source>
</evidence>
<name>A0A4R7BGU8_9HYPH</name>
<dbReference type="InterPro" id="IPR028250">
    <property type="entry name" value="DsbDN"/>
</dbReference>
<keyword evidence="10" id="KW-1185">Reference proteome</keyword>
<proteinExistence type="predicted"/>
<protein>
    <submittedName>
        <fullName evidence="9">Thiol:disulfide interchange protein DsbD</fullName>
    </submittedName>
</protein>
<evidence type="ECO:0000256" key="7">
    <source>
        <dbReference type="SAM" id="Phobius"/>
    </source>
</evidence>
<feature type="transmembrane region" description="Helical" evidence="7">
    <location>
        <begin position="409"/>
        <end position="430"/>
    </location>
</feature>
<feature type="transmembrane region" description="Helical" evidence="7">
    <location>
        <begin position="442"/>
        <end position="462"/>
    </location>
</feature>
<dbReference type="Gene3D" id="3.40.30.10">
    <property type="entry name" value="Glutaredoxin"/>
    <property type="match status" value="1"/>
</dbReference>
<feature type="transmembrane region" description="Helical" evidence="7">
    <location>
        <begin position="307"/>
        <end position="338"/>
    </location>
</feature>
<dbReference type="Proteomes" id="UP000295122">
    <property type="component" value="Unassembled WGS sequence"/>
</dbReference>
<dbReference type="GO" id="GO:0045454">
    <property type="term" value="P:cell redox homeostasis"/>
    <property type="evidence" value="ECO:0007669"/>
    <property type="project" value="TreeGrafter"/>
</dbReference>
<dbReference type="NCBIfam" id="NF001419">
    <property type="entry name" value="PRK00293.1"/>
    <property type="match status" value="1"/>
</dbReference>
<evidence type="ECO:0000313" key="9">
    <source>
        <dbReference type="EMBL" id="TDR84494.1"/>
    </source>
</evidence>
<dbReference type="PROSITE" id="PS51352">
    <property type="entry name" value="THIOREDOXIN_2"/>
    <property type="match status" value="1"/>
</dbReference>
<dbReference type="Gene3D" id="2.60.40.1250">
    <property type="entry name" value="Thiol:disulfide interchange protein DsbD, N-terminal domain"/>
    <property type="match status" value="1"/>
</dbReference>
<feature type="transmembrane region" description="Helical" evidence="7">
    <location>
        <begin position="266"/>
        <end position="286"/>
    </location>
</feature>
<organism evidence="9 10">
    <name type="scientific">Enterovirga rhinocerotis</name>
    <dbReference type="NCBI Taxonomy" id="1339210"/>
    <lineage>
        <taxon>Bacteria</taxon>
        <taxon>Pseudomonadati</taxon>
        <taxon>Pseudomonadota</taxon>
        <taxon>Alphaproteobacteria</taxon>
        <taxon>Hyphomicrobiales</taxon>
        <taxon>Methylobacteriaceae</taxon>
        <taxon>Enterovirga</taxon>
    </lineage>
</organism>
<dbReference type="Pfam" id="PF13899">
    <property type="entry name" value="Thioredoxin_7"/>
    <property type="match status" value="1"/>
</dbReference>
<dbReference type="InterPro" id="IPR013766">
    <property type="entry name" value="Thioredoxin_domain"/>
</dbReference>
<feature type="transmembrane region" description="Helical" evidence="7">
    <location>
        <begin position="378"/>
        <end position="403"/>
    </location>
</feature>
<evidence type="ECO:0000256" key="2">
    <source>
        <dbReference type="ARBA" id="ARBA00022475"/>
    </source>
</evidence>
<dbReference type="SUPFAM" id="SSF52833">
    <property type="entry name" value="Thioredoxin-like"/>
    <property type="match status" value="1"/>
</dbReference>
<feature type="transmembrane region" description="Helical" evidence="7">
    <location>
        <begin position="229"/>
        <end position="254"/>
    </location>
</feature>
<gene>
    <name evidence="9" type="ORF">EV668_4940</name>
</gene>
<dbReference type="GO" id="GO:0017004">
    <property type="term" value="P:cytochrome complex assembly"/>
    <property type="evidence" value="ECO:0007669"/>
    <property type="project" value="UniProtKB-KW"/>
</dbReference>
<evidence type="ECO:0000259" key="8">
    <source>
        <dbReference type="PROSITE" id="PS51352"/>
    </source>
</evidence>
<dbReference type="Pfam" id="PF02683">
    <property type="entry name" value="DsbD_TM"/>
    <property type="match status" value="1"/>
</dbReference>
<dbReference type="RefSeq" id="WP_245513446.1">
    <property type="nucleotide sequence ID" value="NZ_SNZR01000020.1"/>
</dbReference>
<reference evidence="9 10" key="1">
    <citation type="submission" date="2019-03" db="EMBL/GenBank/DDBJ databases">
        <title>Genomic Encyclopedia of Type Strains, Phase IV (KMG-IV): sequencing the most valuable type-strain genomes for metagenomic binning, comparative biology and taxonomic classification.</title>
        <authorList>
            <person name="Goeker M."/>
        </authorList>
    </citation>
    <scope>NUCLEOTIDE SEQUENCE [LARGE SCALE GENOMIC DNA]</scope>
    <source>
        <strain evidence="9 10">DSM 25903</strain>
    </source>
</reference>
<evidence type="ECO:0000256" key="1">
    <source>
        <dbReference type="ARBA" id="ARBA00004651"/>
    </source>
</evidence>
<feature type="transmembrane region" description="Helical" evidence="7">
    <location>
        <begin position="344"/>
        <end position="366"/>
    </location>
</feature>
<keyword evidence="6 7" id="KW-0472">Membrane</keyword>
<dbReference type="AlphaFoldDB" id="A0A4R7BGU8"/>
<dbReference type="Pfam" id="PF11412">
    <property type="entry name" value="DsbD_N"/>
    <property type="match status" value="1"/>
</dbReference>
<sequence>MATIAMSFLRYLTILVFSSITALGLALDCAMSAEVGPAKPEFTLSAQRDADGTLRLTWSITPGNYLYREQIAISGAGGPIAAALPEGQTKDDPNFGPTEVYHRDVVATIGAADLAGAATLTVRFQGCSERGICYPPRIATVDLASLAVTHGATPGGRSGSAITSWNPNTAVAASEPKVAFGLSGNMLAVAMAFFGFGLLLAFTPCVLPMVPILVGLLSRSSGRLSAGRGFALSSTYVLAMAVAYGTLGVAAAWSGQNLQMVLQAPAAIGAMAAVFVALALASFGLFDLRLPSALTDALSSGPGRRSGAFAGAAALGFTSALIVGPCVTPPLAAALLYVAQTGDLFRGAFALFFLGLGMGLPLVAVGTFGTRVLPRSGIWLLMANRLFGVVFLAIAVVLLGRVVPAAVTMALWAALLIGAAVFTGAFDPLTSSDGSGPRLRKTAGLLAALYGAALLIGAAGGADDPLRPLALVGRTEPFGGTAMPATTIRSLPELDAALNAAPGDTRPVLLAFSADWCSACKTMEREVFAEPTVREGLRSVRLVLADVTRTEEATSALMRHFEVIGPPTLVFVDPRDRREIAALRSVGEISVDAFRRLLDRAAT</sequence>
<evidence type="ECO:0000256" key="4">
    <source>
        <dbReference type="ARBA" id="ARBA00022748"/>
    </source>
</evidence>
<evidence type="ECO:0000256" key="5">
    <source>
        <dbReference type="ARBA" id="ARBA00022989"/>
    </source>
</evidence>
<dbReference type="GO" id="GO:0005886">
    <property type="term" value="C:plasma membrane"/>
    <property type="evidence" value="ECO:0007669"/>
    <property type="project" value="UniProtKB-SubCell"/>
</dbReference>
<dbReference type="SUPFAM" id="SSF74863">
    <property type="entry name" value="Thiol:disulfide interchange protein DsbD, N-terminal domain (DsbD-alpha)"/>
    <property type="match status" value="1"/>
</dbReference>
<keyword evidence="3 7" id="KW-0812">Transmembrane</keyword>
<comment type="caution">
    <text evidence="9">The sequence shown here is derived from an EMBL/GenBank/DDBJ whole genome shotgun (WGS) entry which is preliminary data.</text>
</comment>
<dbReference type="PANTHER" id="PTHR32234">
    <property type="entry name" value="THIOL:DISULFIDE INTERCHANGE PROTEIN DSBD"/>
    <property type="match status" value="1"/>
</dbReference>
<keyword evidence="2" id="KW-1003">Cell membrane</keyword>
<accession>A0A4R7BGU8</accession>
<keyword evidence="4" id="KW-0201">Cytochrome c-type biogenesis</keyword>
<dbReference type="EMBL" id="SNZR01000020">
    <property type="protein sequence ID" value="TDR84494.1"/>
    <property type="molecule type" value="Genomic_DNA"/>
</dbReference>
<dbReference type="InterPro" id="IPR036929">
    <property type="entry name" value="DsbDN_sf"/>
</dbReference>
<feature type="transmembrane region" description="Helical" evidence="7">
    <location>
        <begin position="186"/>
        <end position="217"/>
    </location>
</feature>
<keyword evidence="5 7" id="KW-1133">Transmembrane helix</keyword>
<evidence type="ECO:0000256" key="6">
    <source>
        <dbReference type="ARBA" id="ARBA00023136"/>
    </source>
</evidence>
<evidence type="ECO:0000313" key="10">
    <source>
        <dbReference type="Proteomes" id="UP000295122"/>
    </source>
</evidence>
<dbReference type="GO" id="GO:0015035">
    <property type="term" value="F:protein-disulfide reductase activity"/>
    <property type="evidence" value="ECO:0007669"/>
    <property type="project" value="TreeGrafter"/>
</dbReference>
<feature type="domain" description="Thioredoxin" evidence="8">
    <location>
        <begin position="477"/>
        <end position="603"/>
    </location>
</feature>
<dbReference type="InterPro" id="IPR036249">
    <property type="entry name" value="Thioredoxin-like_sf"/>
</dbReference>
<dbReference type="PANTHER" id="PTHR32234:SF0">
    <property type="entry name" value="THIOL:DISULFIDE INTERCHANGE PROTEIN DSBD"/>
    <property type="match status" value="1"/>
</dbReference>
<comment type="subcellular location">
    <subcellularLocation>
        <location evidence="1">Cell membrane</location>
        <topology evidence="1">Multi-pass membrane protein</topology>
    </subcellularLocation>
</comment>